<proteinExistence type="predicted"/>
<dbReference type="STRING" id="390807.SAMN04488095_1018"/>
<keyword evidence="3" id="KW-1185">Reference proteome</keyword>
<sequence>MMFPHLTEGLDDMAKLTRIPPVTLHLGAHRTGTTTLQRLMTRNAALLARADVRVWGPERTRDGMLAGVVGDPGRVHPRRDVLAHRAAGRVAMLRSEMSRQGVSRLILTDENFLGGLRENLLMGRLYPTAGPRLDRLALALPGVDRVVLSIRSLDTWWASCFAFLITRGFAPPDATTIEAVLRARRSWRDVITDVAAVFPAARLTVWQHEEMAAAPLRACADLSRVAPAAWDGKVLNASRPLDELERRLHDEGCPTTLPQLAGHYAPFTPDQRATLRARYDEDLAWLSDGAGGLIPAPNRPPAEGHIHDRRPGHGRPPQQMDATG</sequence>
<dbReference type="EMBL" id="FORA01000001">
    <property type="protein sequence ID" value="SFI48666.1"/>
    <property type="molecule type" value="Genomic_DNA"/>
</dbReference>
<reference evidence="2 3" key="1">
    <citation type="submission" date="2016-10" db="EMBL/GenBank/DDBJ databases">
        <authorList>
            <person name="de Groot N.N."/>
        </authorList>
    </citation>
    <scope>NUCLEOTIDE SEQUENCE [LARGE SCALE GENOMIC DNA]</scope>
    <source>
        <strain evidence="2 3">DSM 19073</strain>
    </source>
</reference>
<name>A0A1I3IL48_9RHOB</name>
<dbReference type="AlphaFoldDB" id="A0A1I3IL48"/>
<dbReference type="RefSeq" id="WP_092777706.1">
    <property type="nucleotide sequence ID" value="NZ_FORA01000001.1"/>
</dbReference>
<dbReference type="InterPro" id="IPR027417">
    <property type="entry name" value="P-loop_NTPase"/>
</dbReference>
<gene>
    <name evidence="2" type="ORF">SAMN04488095_1018</name>
</gene>
<accession>A0A1I3IL48</accession>
<evidence type="ECO:0000256" key="1">
    <source>
        <dbReference type="SAM" id="MobiDB-lite"/>
    </source>
</evidence>
<dbReference type="SUPFAM" id="SSF52540">
    <property type="entry name" value="P-loop containing nucleoside triphosphate hydrolases"/>
    <property type="match status" value="1"/>
</dbReference>
<evidence type="ECO:0008006" key="4">
    <source>
        <dbReference type="Google" id="ProtNLM"/>
    </source>
</evidence>
<organism evidence="2 3">
    <name type="scientific">Jannaschia pohangensis</name>
    <dbReference type="NCBI Taxonomy" id="390807"/>
    <lineage>
        <taxon>Bacteria</taxon>
        <taxon>Pseudomonadati</taxon>
        <taxon>Pseudomonadota</taxon>
        <taxon>Alphaproteobacteria</taxon>
        <taxon>Rhodobacterales</taxon>
        <taxon>Roseobacteraceae</taxon>
        <taxon>Jannaschia</taxon>
    </lineage>
</organism>
<feature type="region of interest" description="Disordered" evidence="1">
    <location>
        <begin position="290"/>
        <end position="324"/>
    </location>
</feature>
<dbReference type="Gene3D" id="3.40.50.300">
    <property type="entry name" value="P-loop containing nucleotide triphosphate hydrolases"/>
    <property type="match status" value="1"/>
</dbReference>
<dbReference type="Proteomes" id="UP000199110">
    <property type="component" value="Unassembled WGS sequence"/>
</dbReference>
<feature type="compositionally biased region" description="Basic and acidic residues" evidence="1">
    <location>
        <begin position="302"/>
        <end position="311"/>
    </location>
</feature>
<protein>
    <recommendedName>
        <fullName evidence="4">Sulfotransferase family protein</fullName>
    </recommendedName>
</protein>
<dbReference type="OrthoDB" id="8481769at2"/>
<evidence type="ECO:0000313" key="2">
    <source>
        <dbReference type="EMBL" id="SFI48666.1"/>
    </source>
</evidence>
<evidence type="ECO:0000313" key="3">
    <source>
        <dbReference type="Proteomes" id="UP000199110"/>
    </source>
</evidence>